<evidence type="ECO:0000259" key="13">
    <source>
        <dbReference type="PROSITE" id="PS50885"/>
    </source>
</evidence>
<dbReference type="SMART" id="SM00283">
    <property type="entry name" value="MA"/>
    <property type="match status" value="1"/>
</dbReference>
<name>A0A168PHX9_9CLOT</name>
<dbReference type="PROSITE" id="PS50885">
    <property type="entry name" value="HAMP"/>
    <property type="match status" value="1"/>
</dbReference>
<dbReference type="CDD" id="cd12913">
    <property type="entry name" value="PDC1_MCP_like"/>
    <property type="match status" value="1"/>
</dbReference>
<dbReference type="Proteomes" id="UP000077384">
    <property type="component" value="Unassembled WGS sequence"/>
</dbReference>
<reference evidence="15 17" key="2">
    <citation type="journal article" date="2016" name="Front. Microbiol.">
        <title>Industrial Acetogenic Biocatalysts: A Comparative Metabolic and Genomic Analysis.</title>
        <authorList>
            <person name="Bengelsdorf F."/>
            <person name="Poehlein A."/>
            <person name="Sonja S."/>
            <person name="Erz C."/>
            <person name="Hummel T."/>
            <person name="Hoffmeister S."/>
            <person name="Daniel R."/>
            <person name="Durre P."/>
        </authorList>
    </citation>
    <scope>NUCLEOTIDE SEQUENCE [LARGE SCALE GENOMIC DNA]</scope>
    <source>
        <strain evidence="15 17">PTA-10522</strain>
    </source>
</reference>
<accession>A0A168PHX9</accession>
<feature type="transmembrane region" description="Helical" evidence="11">
    <location>
        <begin position="278"/>
        <end position="300"/>
    </location>
</feature>
<dbReference type="PANTHER" id="PTHR32089">
    <property type="entry name" value="METHYL-ACCEPTING CHEMOTAXIS PROTEIN MCPB"/>
    <property type="match status" value="1"/>
</dbReference>
<evidence type="ECO:0000256" key="9">
    <source>
        <dbReference type="PROSITE-ProRule" id="PRU00284"/>
    </source>
</evidence>
<dbReference type="EMBL" id="LROR01000076">
    <property type="protein sequence ID" value="OBR91331.1"/>
    <property type="molecule type" value="Genomic_DNA"/>
</dbReference>
<evidence type="ECO:0000256" key="3">
    <source>
        <dbReference type="ARBA" id="ARBA00022500"/>
    </source>
</evidence>
<evidence type="ECO:0000313" key="16">
    <source>
        <dbReference type="Proteomes" id="UP000077384"/>
    </source>
</evidence>
<dbReference type="GO" id="GO:0007165">
    <property type="term" value="P:signal transduction"/>
    <property type="evidence" value="ECO:0007669"/>
    <property type="project" value="UniProtKB-KW"/>
</dbReference>
<evidence type="ECO:0000256" key="11">
    <source>
        <dbReference type="SAM" id="Phobius"/>
    </source>
</evidence>
<feature type="domain" description="Methyl-accepting transducer" evidence="12">
    <location>
        <begin position="370"/>
        <end position="614"/>
    </location>
</feature>
<dbReference type="InterPro" id="IPR033479">
    <property type="entry name" value="dCache_1"/>
</dbReference>
<evidence type="ECO:0000313" key="17">
    <source>
        <dbReference type="Proteomes" id="UP000093694"/>
    </source>
</evidence>
<dbReference type="InterPro" id="IPR004089">
    <property type="entry name" value="MCPsignal_dom"/>
</dbReference>
<feature type="domain" description="HAMP" evidence="13">
    <location>
        <begin position="302"/>
        <end position="358"/>
    </location>
</feature>
<feature type="compositionally biased region" description="Polar residues" evidence="10">
    <location>
        <begin position="402"/>
        <end position="411"/>
    </location>
</feature>
<dbReference type="Pfam" id="PF02743">
    <property type="entry name" value="dCache_1"/>
    <property type="match status" value="1"/>
</dbReference>
<dbReference type="GO" id="GO:0005886">
    <property type="term" value="C:plasma membrane"/>
    <property type="evidence" value="ECO:0007669"/>
    <property type="project" value="UniProtKB-SubCell"/>
</dbReference>
<dbReference type="PROSITE" id="PS50111">
    <property type="entry name" value="CHEMOTAXIS_TRANSDUC_2"/>
    <property type="match status" value="1"/>
</dbReference>
<keyword evidence="2" id="KW-1003">Cell membrane</keyword>
<evidence type="ECO:0000256" key="4">
    <source>
        <dbReference type="ARBA" id="ARBA00022692"/>
    </source>
</evidence>
<dbReference type="RefSeq" id="WP_063602357.1">
    <property type="nucleotide sequence ID" value="NZ_LITQ01000039.1"/>
</dbReference>
<dbReference type="InterPro" id="IPR029151">
    <property type="entry name" value="Sensor-like_sf"/>
</dbReference>
<sequence>MRSIKHNIILVISSLCILSLIILASVSYFISYDLIMKESKTKIIAESDKYSEITNEWIGEQGKVIKEIGDCIQQMDTNDNKKILTYLQEKTRDNSNTGGIYLGFKDKRYLDGTGWIPDKDFDCTQRYWYKDAVQKNKLVYSEPYLDELTKKMTVSISEPIVKNGEIIGVVSCDFKLNTIKNMLDKVKPVNNSYTFLLDNKNDFIMHPNKDFQPTKNENKNVNKIMNGKFSKILNNNITLLKDFDGKEKYFVTSKVNCCNWLVGVVVPKNELEKPLHSLLLGFILVIIIMLVLSILLSLYIGGKIGNPIISLTKLVKKTSNFDLTSDTSCDYLLGRKDEIGQLANATISMKSSLIELIGAILEESRTIENVVNTIKDKMSNLNENVKKVSSSTEELSAGMEKTTASAEEMSATSQEIGSAAQSIAKKSQTGALQAEEINERADKTKKSVQTSQEKSYQMFLSTKKELEIAIKKSSVAKQINVLSDTIMQITEQTGLLALNATIEAARAGEAGKGFSVVAEEITNLAGQSKDAASEIQSITNKVIEAVNNLSQNSSGLLEFMEKDVNKDYKSMLTVSEEYSKDAKFVESLVVDFSSTSEELLASISDVLKTIDNVAQSASEGTSEISNISDRVLEINNKSDYVLDEVIKASDCANKLKAQISKFKI</sequence>
<evidence type="ECO:0000256" key="5">
    <source>
        <dbReference type="ARBA" id="ARBA00022989"/>
    </source>
</evidence>
<protein>
    <submittedName>
        <fullName evidence="14">Methyl-accepting chemotaxis protein PctC</fullName>
    </submittedName>
</protein>
<dbReference type="Gene3D" id="3.30.450.20">
    <property type="entry name" value="PAS domain"/>
    <property type="match status" value="2"/>
</dbReference>
<keyword evidence="5 11" id="KW-1133">Transmembrane helix</keyword>
<keyword evidence="17" id="KW-1185">Reference proteome</keyword>
<dbReference type="Proteomes" id="UP000093694">
    <property type="component" value="Unassembled WGS sequence"/>
</dbReference>
<evidence type="ECO:0000259" key="12">
    <source>
        <dbReference type="PROSITE" id="PS50111"/>
    </source>
</evidence>
<comment type="subcellular location">
    <subcellularLocation>
        <location evidence="1">Cell membrane</location>
        <topology evidence="1">Multi-pass membrane protein</topology>
    </subcellularLocation>
</comment>
<dbReference type="PATRIC" id="fig|1705578.3.peg.2989"/>
<evidence type="ECO:0000256" key="1">
    <source>
        <dbReference type="ARBA" id="ARBA00004651"/>
    </source>
</evidence>
<keyword evidence="3" id="KW-0145">Chemotaxis</keyword>
<dbReference type="GO" id="GO:0006935">
    <property type="term" value="P:chemotaxis"/>
    <property type="evidence" value="ECO:0007669"/>
    <property type="project" value="UniProtKB-KW"/>
</dbReference>
<keyword evidence="4 11" id="KW-0812">Transmembrane</keyword>
<dbReference type="SUPFAM" id="SSF103190">
    <property type="entry name" value="Sensory domain-like"/>
    <property type="match status" value="1"/>
</dbReference>
<dbReference type="InterPro" id="IPR003660">
    <property type="entry name" value="HAMP_dom"/>
</dbReference>
<keyword evidence="6 11" id="KW-0472">Membrane</keyword>
<dbReference type="AlphaFoldDB" id="A0A168PHX9"/>
<dbReference type="SUPFAM" id="SSF58104">
    <property type="entry name" value="Methyl-accepting chemotaxis protein (MCP) signaling domain"/>
    <property type="match status" value="1"/>
</dbReference>
<evidence type="ECO:0000313" key="14">
    <source>
        <dbReference type="EMBL" id="OAA87768.1"/>
    </source>
</evidence>
<dbReference type="Gene3D" id="1.10.287.950">
    <property type="entry name" value="Methyl-accepting chemotaxis protein"/>
    <property type="match status" value="1"/>
</dbReference>
<evidence type="ECO:0000313" key="15">
    <source>
        <dbReference type="EMBL" id="OBR91331.1"/>
    </source>
</evidence>
<evidence type="ECO:0000256" key="8">
    <source>
        <dbReference type="ARBA" id="ARBA00029447"/>
    </source>
</evidence>
<feature type="transmembrane region" description="Helical" evidence="11">
    <location>
        <begin position="6"/>
        <end position="30"/>
    </location>
</feature>
<proteinExistence type="inferred from homology"/>
<comment type="similarity">
    <text evidence="8">Belongs to the methyl-accepting chemotaxis (MCP) protein family.</text>
</comment>
<organism evidence="14 16">
    <name type="scientific">Clostridium coskatii</name>
    <dbReference type="NCBI Taxonomy" id="1705578"/>
    <lineage>
        <taxon>Bacteria</taxon>
        <taxon>Bacillati</taxon>
        <taxon>Bacillota</taxon>
        <taxon>Clostridia</taxon>
        <taxon>Eubacteriales</taxon>
        <taxon>Clostridiaceae</taxon>
        <taxon>Clostridium</taxon>
    </lineage>
</organism>
<keyword evidence="7 9" id="KW-0807">Transducer</keyword>
<gene>
    <name evidence="14" type="primary">pctC_1</name>
    <name evidence="15" type="synonym">pctC_2</name>
    <name evidence="15" type="ORF">CLCOS_35590</name>
    <name evidence="14" type="ORF">WX73_02715</name>
</gene>
<dbReference type="PANTHER" id="PTHR32089:SF112">
    <property type="entry name" value="LYSOZYME-LIKE PROTEIN-RELATED"/>
    <property type="match status" value="1"/>
</dbReference>
<dbReference type="Pfam" id="PF00015">
    <property type="entry name" value="MCPsignal"/>
    <property type="match status" value="1"/>
</dbReference>
<comment type="caution">
    <text evidence="14">The sequence shown here is derived from an EMBL/GenBank/DDBJ whole genome shotgun (WGS) entry which is preliminary data.</text>
</comment>
<evidence type="ECO:0000256" key="6">
    <source>
        <dbReference type="ARBA" id="ARBA00023136"/>
    </source>
</evidence>
<evidence type="ECO:0000256" key="2">
    <source>
        <dbReference type="ARBA" id="ARBA00022475"/>
    </source>
</evidence>
<dbReference type="CDD" id="cd12912">
    <property type="entry name" value="PDC2_MCP_like"/>
    <property type="match status" value="1"/>
</dbReference>
<evidence type="ECO:0000256" key="10">
    <source>
        <dbReference type="SAM" id="MobiDB-lite"/>
    </source>
</evidence>
<evidence type="ECO:0000256" key="7">
    <source>
        <dbReference type="ARBA" id="ARBA00023224"/>
    </source>
</evidence>
<reference evidence="14 16" key="1">
    <citation type="journal article" date="2015" name="Biotechnol. Bioeng.">
        <title>Genome sequence and phenotypic characterization of Caulobacter segnis.</title>
        <authorList>
            <person name="Patel S."/>
            <person name="Fletcher B."/>
            <person name="Scott D.C."/>
            <person name="Ely B."/>
        </authorList>
    </citation>
    <scope>NUCLEOTIDE SEQUENCE [LARGE SCALE GENOMIC DNA]</scope>
    <source>
        <strain evidence="14 16">PS02</strain>
    </source>
</reference>
<feature type="region of interest" description="Disordered" evidence="10">
    <location>
        <begin position="389"/>
        <end position="411"/>
    </location>
</feature>
<dbReference type="EMBL" id="LITQ01000039">
    <property type="protein sequence ID" value="OAA87768.1"/>
    <property type="molecule type" value="Genomic_DNA"/>
</dbReference>